<dbReference type="Proteomes" id="UP000299102">
    <property type="component" value="Unassembled WGS sequence"/>
</dbReference>
<reference evidence="1 2" key="1">
    <citation type="journal article" date="2019" name="Commun. Biol.">
        <title>The bagworm genome reveals a unique fibroin gene that provides high tensile strength.</title>
        <authorList>
            <person name="Kono N."/>
            <person name="Nakamura H."/>
            <person name="Ohtoshi R."/>
            <person name="Tomita M."/>
            <person name="Numata K."/>
            <person name="Arakawa K."/>
        </authorList>
    </citation>
    <scope>NUCLEOTIDE SEQUENCE [LARGE SCALE GENOMIC DNA]</scope>
</reference>
<accession>A0A4C1SAR8</accession>
<protein>
    <submittedName>
        <fullName evidence="1">Uncharacterized protein</fullName>
    </submittedName>
</protein>
<proteinExistence type="predicted"/>
<keyword evidence="2" id="KW-1185">Reference proteome</keyword>
<sequence length="113" mass="12699">MNAALAFTEFMLPPRALRKRCRSSCSRLDTRFRFTRSTHLEPDTYQIHYVKDRKIHKRLNNIKKNKNLCVDTHLTQLGSPRPLHAAAACADAARASARACPPRGARVALSSLA</sequence>
<gene>
    <name evidence="1" type="ORF">EVAR_538_1</name>
</gene>
<dbReference type="EMBL" id="BGZK01000002">
    <property type="protein sequence ID" value="GBO99272.1"/>
    <property type="molecule type" value="Genomic_DNA"/>
</dbReference>
<organism evidence="1 2">
    <name type="scientific">Eumeta variegata</name>
    <name type="common">Bagworm moth</name>
    <name type="synonym">Eumeta japonica</name>
    <dbReference type="NCBI Taxonomy" id="151549"/>
    <lineage>
        <taxon>Eukaryota</taxon>
        <taxon>Metazoa</taxon>
        <taxon>Ecdysozoa</taxon>
        <taxon>Arthropoda</taxon>
        <taxon>Hexapoda</taxon>
        <taxon>Insecta</taxon>
        <taxon>Pterygota</taxon>
        <taxon>Neoptera</taxon>
        <taxon>Endopterygota</taxon>
        <taxon>Lepidoptera</taxon>
        <taxon>Glossata</taxon>
        <taxon>Ditrysia</taxon>
        <taxon>Tineoidea</taxon>
        <taxon>Psychidae</taxon>
        <taxon>Oiketicinae</taxon>
        <taxon>Eumeta</taxon>
    </lineage>
</organism>
<comment type="caution">
    <text evidence="1">The sequence shown here is derived from an EMBL/GenBank/DDBJ whole genome shotgun (WGS) entry which is preliminary data.</text>
</comment>
<evidence type="ECO:0000313" key="2">
    <source>
        <dbReference type="Proteomes" id="UP000299102"/>
    </source>
</evidence>
<name>A0A4C1SAR8_EUMVA</name>
<evidence type="ECO:0000313" key="1">
    <source>
        <dbReference type="EMBL" id="GBO99272.1"/>
    </source>
</evidence>
<dbReference type="AlphaFoldDB" id="A0A4C1SAR8"/>